<organism evidence="1 2">
    <name type="scientific">Pyramidobacter piscolens W5455</name>
    <dbReference type="NCBI Taxonomy" id="352165"/>
    <lineage>
        <taxon>Bacteria</taxon>
        <taxon>Thermotogati</taxon>
        <taxon>Synergistota</taxon>
        <taxon>Synergistia</taxon>
        <taxon>Synergistales</taxon>
        <taxon>Dethiosulfovibrionaceae</taxon>
        <taxon>Pyramidobacter</taxon>
    </lineage>
</organism>
<dbReference type="EMBL" id="ADFP01000014">
    <property type="protein sequence ID" value="EFB91858.1"/>
    <property type="molecule type" value="Genomic_DNA"/>
</dbReference>
<dbReference type="Proteomes" id="UP000006462">
    <property type="component" value="Unassembled WGS sequence"/>
</dbReference>
<accession>A0ABM9ZY16</accession>
<gene>
    <name evidence="1" type="ORF">HMPREF7215_1760</name>
</gene>
<reference evidence="1 2" key="1">
    <citation type="submission" date="2009-12" db="EMBL/GenBank/DDBJ databases">
        <authorList>
            <person name="Shrivastava S."/>
            <person name="Madupu R."/>
            <person name="Durkin A.S."/>
            <person name="Torralba M."/>
            <person name="Methe B."/>
            <person name="Sutton G.G."/>
            <person name="Strausberg R.L."/>
            <person name="Nelson K.E."/>
        </authorList>
    </citation>
    <scope>NUCLEOTIDE SEQUENCE [LARGE SCALE GENOMIC DNA]</scope>
    <source>
        <strain evidence="1 2">W5455</strain>
    </source>
</reference>
<proteinExistence type="predicted"/>
<protein>
    <submittedName>
        <fullName evidence="1">Uncharacterized protein</fullName>
    </submittedName>
</protein>
<comment type="caution">
    <text evidence="1">The sequence shown here is derived from an EMBL/GenBank/DDBJ whole genome shotgun (WGS) entry which is preliminary data.</text>
</comment>
<sequence>MQFSRHPRRYKKARTFAFSTRTGVNQIHENGLIQASLLE</sequence>
<evidence type="ECO:0000313" key="2">
    <source>
        <dbReference type="Proteomes" id="UP000006462"/>
    </source>
</evidence>
<name>A0ABM9ZY16_9BACT</name>
<evidence type="ECO:0000313" key="1">
    <source>
        <dbReference type="EMBL" id="EFB91858.1"/>
    </source>
</evidence>
<keyword evidence="2" id="KW-1185">Reference proteome</keyword>